<comment type="subcellular location">
    <subcellularLocation>
        <location evidence="1">Cell membrane</location>
        <topology evidence="1">Multi-pass membrane protein</topology>
    </subcellularLocation>
</comment>
<keyword evidence="5 7" id="KW-1133">Transmembrane helix</keyword>
<dbReference type="InterPro" id="IPR011701">
    <property type="entry name" value="MFS"/>
</dbReference>
<dbReference type="PANTHER" id="PTHR43045:SF1">
    <property type="entry name" value="SHIKIMATE TRANSPORTER"/>
    <property type="match status" value="1"/>
</dbReference>
<evidence type="ECO:0000256" key="2">
    <source>
        <dbReference type="ARBA" id="ARBA00022448"/>
    </source>
</evidence>
<feature type="transmembrane region" description="Helical" evidence="7">
    <location>
        <begin position="388"/>
        <end position="406"/>
    </location>
</feature>
<feature type="transmembrane region" description="Helical" evidence="7">
    <location>
        <begin position="72"/>
        <end position="91"/>
    </location>
</feature>
<evidence type="ECO:0000256" key="5">
    <source>
        <dbReference type="ARBA" id="ARBA00022989"/>
    </source>
</evidence>
<evidence type="ECO:0000313" key="9">
    <source>
        <dbReference type="EMBL" id="GAA1859266.1"/>
    </source>
</evidence>
<accession>A0ABN2NC39</accession>
<dbReference type="Proteomes" id="UP001500449">
    <property type="component" value="Unassembled WGS sequence"/>
</dbReference>
<dbReference type="PANTHER" id="PTHR43045">
    <property type="entry name" value="SHIKIMATE TRANSPORTER"/>
    <property type="match status" value="1"/>
</dbReference>
<feature type="transmembrane region" description="Helical" evidence="7">
    <location>
        <begin position="226"/>
        <end position="251"/>
    </location>
</feature>
<keyword evidence="2" id="KW-0813">Transport</keyword>
<evidence type="ECO:0000313" key="10">
    <source>
        <dbReference type="Proteomes" id="UP001500449"/>
    </source>
</evidence>
<name>A0ABN2NC39_9PSEU</name>
<feature type="transmembrane region" description="Helical" evidence="7">
    <location>
        <begin position="292"/>
        <end position="311"/>
    </location>
</feature>
<evidence type="ECO:0000256" key="6">
    <source>
        <dbReference type="ARBA" id="ARBA00023136"/>
    </source>
</evidence>
<dbReference type="SUPFAM" id="SSF103473">
    <property type="entry name" value="MFS general substrate transporter"/>
    <property type="match status" value="1"/>
</dbReference>
<feature type="transmembrane region" description="Helical" evidence="7">
    <location>
        <begin position="138"/>
        <end position="161"/>
    </location>
</feature>
<gene>
    <name evidence="9" type="ORF">GCM10009836_44350</name>
</gene>
<evidence type="ECO:0000256" key="3">
    <source>
        <dbReference type="ARBA" id="ARBA00022475"/>
    </source>
</evidence>
<evidence type="ECO:0000256" key="7">
    <source>
        <dbReference type="SAM" id="Phobius"/>
    </source>
</evidence>
<dbReference type="PROSITE" id="PS50850">
    <property type="entry name" value="MFS"/>
    <property type="match status" value="1"/>
</dbReference>
<keyword evidence="3" id="KW-1003">Cell membrane</keyword>
<dbReference type="Pfam" id="PF07690">
    <property type="entry name" value="MFS_1"/>
    <property type="match status" value="1"/>
</dbReference>
<keyword evidence="10" id="KW-1185">Reference proteome</keyword>
<sequence>MAAAGFVGTFIEYYDFALYGLLTVYFSQQFFPADSPSTSFLISLAVFGAGFVARPIGGILFGLLGDRRGRRTALVASLVLMGASSGLIGLLPTTASIGVWATVLLVALRLLQGVSAGSELPGSITFIMESTPAEKRTFLMSMTPFGSSLGVATATAMAWVLGATADKAWMMSTGWRIPFLVSIPLTLVALWIRTRVPDSPEFQKLVAERKVAEAPLAELFRRHWRIILVASFVAIGVNGSPALIAYFSTFLVGGRQIAASTVFGALTIASLVGTLGIPIVGRLATRHGRARVARYCLLLVAVATVPIFLILASATSFGAIVVAMSLYTLVAFSLMPAVFPLVASTYPTEVRYTGNNLSQTIGTILGAGLAPFAVAQLSLGAGFVAGPIIWMGLMVVIGYVGLALLMRVRRQRRLDPAA</sequence>
<dbReference type="Gene3D" id="1.20.1250.20">
    <property type="entry name" value="MFS general substrate transporter like domains"/>
    <property type="match status" value="2"/>
</dbReference>
<dbReference type="PROSITE" id="PS00217">
    <property type="entry name" value="SUGAR_TRANSPORT_2"/>
    <property type="match status" value="1"/>
</dbReference>
<feature type="transmembrane region" description="Helical" evidence="7">
    <location>
        <begin position="97"/>
        <end position="117"/>
    </location>
</feature>
<evidence type="ECO:0000259" key="8">
    <source>
        <dbReference type="PROSITE" id="PS50850"/>
    </source>
</evidence>
<reference evidence="9 10" key="1">
    <citation type="journal article" date="2019" name="Int. J. Syst. Evol. Microbiol.">
        <title>The Global Catalogue of Microorganisms (GCM) 10K type strain sequencing project: providing services to taxonomists for standard genome sequencing and annotation.</title>
        <authorList>
            <consortium name="The Broad Institute Genomics Platform"/>
            <consortium name="The Broad Institute Genome Sequencing Center for Infectious Disease"/>
            <person name="Wu L."/>
            <person name="Ma J."/>
        </authorList>
    </citation>
    <scope>NUCLEOTIDE SEQUENCE [LARGE SCALE GENOMIC DNA]</scope>
    <source>
        <strain evidence="9 10">JCM 16009</strain>
    </source>
</reference>
<keyword evidence="6 7" id="KW-0472">Membrane</keyword>
<dbReference type="InterPro" id="IPR020846">
    <property type="entry name" value="MFS_dom"/>
</dbReference>
<organism evidence="9 10">
    <name type="scientific">Pseudonocardia ailaonensis</name>
    <dbReference type="NCBI Taxonomy" id="367279"/>
    <lineage>
        <taxon>Bacteria</taxon>
        <taxon>Bacillati</taxon>
        <taxon>Actinomycetota</taxon>
        <taxon>Actinomycetes</taxon>
        <taxon>Pseudonocardiales</taxon>
        <taxon>Pseudonocardiaceae</taxon>
        <taxon>Pseudonocardia</taxon>
    </lineage>
</organism>
<feature type="transmembrane region" description="Helical" evidence="7">
    <location>
        <begin position="257"/>
        <end position="280"/>
    </location>
</feature>
<dbReference type="InterPro" id="IPR036259">
    <property type="entry name" value="MFS_trans_sf"/>
</dbReference>
<feature type="transmembrane region" description="Helical" evidence="7">
    <location>
        <begin position="317"/>
        <end position="339"/>
    </location>
</feature>
<evidence type="ECO:0000256" key="4">
    <source>
        <dbReference type="ARBA" id="ARBA00022692"/>
    </source>
</evidence>
<dbReference type="EMBL" id="BAAAQK010000017">
    <property type="protein sequence ID" value="GAA1859266.1"/>
    <property type="molecule type" value="Genomic_DNA"/>
</dbReference>
<dbReference type="RefSeq" id="WP_344420227.1">
    <property type="nucleotide sequence ID" value="NZ_BAAAQK010000017.1"/>
</dbReference>
<comment type="caution">
    <text evidence="9">The sequence shown here is derived from an EMBL/GenBank/DDBJ whole genome shotgun (WGS) entry which is preliminary data.</text>
</comment>
<evidence type="ECO:0000256" key="1">
    <source>
        <dbReference type="ARBA" id="ARBA00004651"/>
    </source>
</evidence>
<feature type="transmembrane region" description="Helical" evidence="7">
    <location>
        <begin position="360"/>
        <end position="382"/>
    </location>
</feature>
<keyword evidence="4 7" id="KW-0812">Transmembrane</keyword>
<dbReference type="InterPro" id="IPR005829">
    <property type="entry name" value="Sugar_transporter_CS"/>
</dbReference>
<feature type="transmembrane region" description="Helical" evidence="7">
    <location>
        <begin position="173"/>
        <end position="192"/>
    </location>
</feature>
<feature type="transmembrane region" description="Helical" evidence="7">
    <location>
        <begin position="40"/>
        <end position="65"/>
    </location>
</feature>
<proteinExistence type="predicted"/>
<protein>
    <submittedName>
        <fullName evidence="9">MFS transporter</fullName>
    </submittedName>
</protein>
<feature type="domain" description="Major facilitator superfamily (MFS) profile" evidence="8">
    <location>
        <begin position="1"/>
        <end position="410"/>
    </location>
</feature>